<reference evidence="1 2" key="1">
    <citation type="journal article" date="2021" name="Hortic Res">
        <title>High-quality reference genome and annotation aids understanding of berry development for evergreen blueberry (Vaccinium darrowii).</title>
        <authorList>
            <person name="Yu J."/>
            <person name="Hulse-Kemp A.M."/>
            <person name="Babiker E."/>
            <person name="Staton M."/>
        </authorList>
    </citation>
    <scope>NUCLEOTIDE SEQUENCE [LARGE SCALE GENOMIC DNA]</scope>
    <source>
        <strain evidence="2">cv. NJ 8807/NJ 8810</strain>
        <tissue evidence="1">Young leaf</tissue>
    </source>
</reference>
<proteinExistence type="predicted"/>
<evidence type="ECO:0000313" key="2">
    <source>
        <dbReference type="Proteomes" id="UP000828048"/>
    </source>
</evidence>
<dbReference type="EMBL" id="CM037158">
    <property type="protein sequence ID" value="KAH7851418.1"/>
    <property type="molecule type" value="Genomic_DNA"/>
</dbReference>
<comment type="caution">
    <text evidence="1">The sequence shown here is derived from an EMBL/GenBank/DDBJ whole genome shotgun (WGS) entry which is preliminary data.</text>
</comment>
<evidence type="ECO:0000313" key="1">
    <source>
        <dbReference type="EMBL" id="KAH7851418.1"/>
    </source>
</evidence>
<protein>
    <submittedName>
        <fullName evidence="1">Uncharacterized protein</fullName>
    </submittedName>
</protein>
<gene>
    <name evidence="1" type="ORF">Vadar_011334</name>
</gene>
<name>A0ACB7YD85_9ERIC</name>
<dbReference type="Proteomes" id="UP000828048">
    <property type="component" value="Chromosome 8"/>
</dbReference>
<sequence length="181" mass="20519">MFAKARSCSVSTGMGWLSTALNWFLLIPNLVRILNPLRGVWRNARNLNSLQELKLVILFDWVLNRPEAEESEFSNENLDMGGILKRLDVNSLVEDAVSSKVLGKNSGYHGVGLWLLPSFINHARNPNAWIFEVVKEGLKRKGGGGREMVEMERAMKLSRGVYEKVMKKQAMRTLLELCTQE</sequence>
<organism evidence="1 2">
    <name type="scientific">Vaccinium darrowii</name>
    <dbReference type="NCBI Taxonomy" id="229202"/>
    <lineage>
        <taxon>Eukaryota</taxon>
        <taxon>Viridiplantae</taxon>
        <taxon>Streptophyta</taxon>
        <taxon>Embryophyta</taxon>
        <taxon>Tracheophyta</taxon>
        <taxon>Spermatophyta</taxon>
        <taxon>Magnoliopsida</taxon>
        <taxon>eudicotyledons</taxon>
        <taxon>Gunneridae</taxon>
        <taxon>Pentapetalae</taxon>
        <taxon>asterids</taxon>
        <taxon>Ericales</taxon>
        <taxon>Ericaceae</taxon>
        <taxon>Vaccinioideae</taxon>
        <taxon>Vaccinieae</taxon>
        <taxon>Vaccinium</taxon>
    </lineage>
</organism>
<accession>A0ACB7YD85</accession>
<keyword evidence="2" id="KW-1185">Reference proteome</keyword>